<evidence type="ECO:0000313" key="4">
    <source>
        <dbReference type="Proteomes" id="UP000008983"/>
    </source>
</evidence>
<evidence type="ECO:0000256" key="2">
    <source>
        <dbReference type="SAM" id="Phobius"/>
    </source>
</evidence>
<feature type="coiled-coil region" evidence="1">
    <location>
        <begin position="293"/>
        <end position="320"/>
    </location>
</feature>
<dbReference type="GeneID" id="14903793"/>
<protein>
    <submittedName>
        <fullName evidence="3">Uncharacterized protein</fullName>
    </submittedName>
</protein>
<dbReference type="AlphaFoldDB" id="G0R484"/>
<keyword evidence="1" id="KW-0175">Coiled coil</keyword>
<keyword evidence="2" id="KW-0812">Transmembrane</keyword>
<keyword evidence="2" id="KW-1133">Transmembrane helix</keyword>
<dbReference type="EMBL" id="GL984330">
    <property type="protein sequence ID" value="EGR27695.1"/>
    <property type="molecule type" value="Genomic_DNA"/>
</dbReference>
<keyword evidence="2" id="KW-0472">Membrane</keyword>
<sequence>ERFIFWKNLKENFKKGRTLICQLFLLAIQNYIYLIQIIKNPIYKIIMEEQEVFEEILQSLQGQIKEILYFQKSEDFEVQLDVEIIKFMQFMFNQLTQILNKESSQLFVKILGDCMYFQQNNEENSFIYQGKTLSQKTVLGSLFQVHCTEFVNEILQENIIEVNFIGEIKQVLGGDLYNKMKNFQFFNLEVFKNVFKAFSFLVFYQSEEVQPQFLENNLLQKIAIFLQNDCLKQYDFIKQEEIQVNRNSYLNFVSELLEILNSLFERNTKRSERRVATQIAKSVINLKEFRTALAFQINKIEKKDEQKDKEKEKDEEGEKQTFFLTQSAFLISNICRENPNLIEKFLEEDEGLIQLILKKLKVIEVSKNMKENSSIMWFLYHICLKEIHREEVFKSGVFEYFFDEIFLNQKNAEKTYMNDLVEFFDILGIFYSNIKEFQNFFVNQMPFLLKKYNKEYKIMKKFQKKQFLKKQIQKKKKMRKIQNKIQKFQVSNALMQ</sequence>
<proteinExistence type="predicted"/>
<dbReference type="Proteomes" id="UP000008983">
    <property type="component" value="Unassembled WGS sequence"/>
</dbReference>
<dbReference type="InterPro" id="IPR016024">
    <property type="entry name" value="ARM-type_fold"/>
</dbReference>
<gene>
    <name evidence="3" type="ORF">IMG5_190510</name>
</gene>
<dbReference type="InParanoid" id="G0R484"/>
<evidence type="ECO:0000256" key="1">
    <source>
        <dbReference type="SAM" id="Coils"/>
    </source>
</evidence>
<reference evidence="3 4" key="1">
    <citation type="submission" date="2011-07" db="EMBL/GenBank/DDBJ databases">
        <authorList>
            <person name="Coyne R."/>
            <person name="Brami D."/>
            <person name="Johnson J."/>
            <person name="Hostetler J."/>
            <person name="Hannick L."/>
            <person name="Clark T."/>
            <person name="Cassidy-Hanley D."/>
            <person name="Inman J."/>
        </authorList>
    </citation>
    <scope>NUCLEOTIDE SEQUENCE [LARGE SCALE GENOMIC DNA]</scope>
    <source>
        <strain evidence="3 4">G5</strain>
    </source>
</reference>
<feature type="non-terminal residue" evidence="3">
    <location>
        <position position="1"/>
    </location>
</feature>
<organism evidence="3 4">
    <name type="scientific">Ichthyophthirius multifiliis</name>
    <name type="common">White spot disease agent</name>
    <name type="synonym">Ich</name>
    <dbReference type="NCBI Taxonomy" id="5932"/>
    <lineage>
        <taxon>Eukaryota</taxon>
        <taxon>Sar</taxon>
        <taxon>Alveolata</taxon>
        <taxon>Ciliophora</taxon>
        <taxon>Intramacronucleata</taxon>
        <taxon>Oligohymenophorea</taxon>
        <taxon>Hymenostomatida</taxon>
        <taxon>Ophryoglenina</taxon>
        <taxon>Ichthyophthirius</taxon>
    </lineage>
</organism>
<evidence type="ECO:0000313" key="3">
    <source>
        <dbReference type="EMBL" id="EGR27695.1"/>
    </source>
</evidence>
<feature type="transmembrane region" description="Helical" evidence="2">
    <location>
        <begin position="20"/>
        <end position="38"/>
    </location>
</feature>
<accession>G0R484</accession>
<dbReference type="RefSeq" id="XP_004025147.1">
    <property type="nucleotide sequence ID" value="XM_004025098.1"/>
</dbReference>
<name>G0R484_ICHMU</name>
<keyword evidence="4" id="KW-1185">Reference proteome</keyword>
<dbReference type="SUPFAM" id="SSF48371">
    <property type="entry name" value="ARM repeat"/>
    <property type="match status" value="1"/>
</dbReference>